<proteinExistence type="predicted"/>
<name>A0A562I7Z1_MICOL</name>
<gene>
    <name evidence="1" type="ORF">JD77_02090</name>
</gene>
<dbReference type="RefSeq" id="WP_145774061.1">
    <property type="nucleotide sequence ID" value="NZ_BAAATQ010000085.1"/>
</dbReference>
<dbReference type="AlphaFoldDB" id="A0A562I7Z1"/>
<comment type="caution">
    <text evidence="1">The sequence shown here is derived from an EMBL/GenBank/DDBJ whole genome shotgun (WGS) entry which is preliminary data.</text>
</comment>
<sequence length="315" mass="34703">MTGTVPASAGTRCAAHPDTDAVVAAPGDFYRRWVTDNPLLGERRALLARWLDDPTPREEIAEALGLPLGALLRAFNDTAPLDAPVPFRYRGVRFAVTGMAGVCDDIVGDRFPRFGTPVTLRCHLAEPNLLPQAMFEAADWNFMDADRPGFLGYAYGVREGDTLYLAGMQSDLAARYSYLFQGRGEGTDVRIGDEVAFQPTEELVARFGDYVPVLRRTFQRYWIDVLLGAVAAWAATEPALRTLGLLWFDLEPQEDAHGHLVNRVYRQLPQRLAADVRHVHADGRCHSYRTAPLSRVAALLGERWSAGPAPQPSAG</sequence>
<dbReference type="EMBL" id="VLKE01000001">
    <property type="protein sequence ID" value="TWH67121.1"/>
    <property type="molecule type" value="Genomic_DNA"/>
</dbReference>
<evidence type="ECO:0000313" key="2">
    <source>
        <dbReference type="Proteomes" id="UP000319825"/>
    </source>
</evidence>
<reference evidence="1 2" key="1">
    <citation type="submission" date="2019-07" db="EMBL/GenBank/DDBJ databases">
        <title>R&amp;d 2014.</title>
        <authorList>
            <person name="Klenk H.-P."/>
        </authorList>
    </citation>
    <scope>NUCLEOTIDE SEQUENCE [LARGE SCALE GENOMIC DNA]</scope>
    <source>
        <strain evidence="1 2">DSM 43868</strain>
    </source>
</reference>
<protein>
    <submittedName>
        <fullName evidence="1">Uncharacterized protein</fullName>
    </submittedName>
</protein>
<evidence type="ECO:0000313" key="1">
    <source>
        <dbReference type="EMBL" id="TWH67121.1"/>
    </source>
</evidence>
<dbReference type="Proteomes" id="UP000319825">
    <property type="component" value="Unassembled WGS sequence"/>
</dbReference>
<keyword evidence="2" id="KW-1185">Reference proteome</keyword>
<organism evidence="1 2">
    <name type="scientific">Micromonospora olivasterospora</name>
    <dbReference type="NCBI Taxonomy" id="1880"/>
    <lineage>
        <taxon>Bacteria</taxon>
        <taxon>Bacillati</taxon>
        <taxon>Actinomycetota</taxon>
        <taxon>Actinomycetes</taxon>
        <taxon>Micromonosporales</taxon>
        <taxon>Micromonosporaceae</taxon>
        <taxon>Micromonospora</taxon>
    </lineage>
</organism>
<accession>A0A562I7Z1</accession>
<dbReference type="OrthoDB" id="3674557at2"/>